<evidence type="ECO:0000313" key="3">
    <source>
        <dbReference type="Proteomes" id="UP000195667"/>
    </source>
</evidence>
<dbReference type="AlphaFoldDB" id="A0A1R4H120"/>
<keyword evidence="3" id="KW-1185">Reference proteome</keyword>
<dbReference type="InterPro" id="IPR021268">
    <property type="entry name" value="DUF2845"/>
</dbReference>
<proteinExistence type="predicted"/>
<keyword evidence="1" id="KW-0732">Signal</keyword>
<dbReference type="RefSeq" id="WP_245807851.1">
    <property type="nucleotide sequence ID" value="NZ_FUKI01000017.1"/>
</dbReference>
<name>A0A1R4H120_9GAMM</name>
<accession>A0A1R4H120</accession>
<evidence type="ECO:0000313" key="2">
    <source>
        <dbReference type="EMBL" id="SJM89539.1"/>
    </source>
</evidence>
<dbReference type="EMBL" id="FUKI01000017">
    <property type="protein sequence ID" value="SJM89539.1"/>
    <property type="molecule type" value="Genomic_DNA"/>
</dbReference>
<reference evidence="3" key="1">
    <citation type="submission" date="2017-02" db="EMBL/GenBank/DDBJ databases">
        <authorList>
            <person name="Daims H."/>
        </authorList>
    </citation>
    <scope>NUCLEOTIDE SEQUENCE [LARGE SCALE GENOMIC DNA]</scope>
</reference>
<feature type="signal peptide" evidence="1">
    <location>
        <begin position="1"/>
        <end position="23"/>
    </location>
</feature>
<feature type="chain" id="PRO_5012210169" description="DUF2845 domain-containing protein" evidence="1">
    <location>
        <begin position="24"/>
        <end position="129"/>
    </location>
</feature>
<sequence>MNMKVLNSVGFLLWVMFSQPLLAMRCDSWVVEPGDSKADIYDVCGSPDYTDSHYERRGNNNYAEFGQYNNDQNFQSSNQFNYGQQNFRVIEVLVEEWTYDFGHSRLRQHLRFENGRLKEITDMGRGRRR</sequence>
<dbReference type="Pfam" id="PF11006">
    <property type="entry name" value="DUF2845"/>
    <property type="match status" value="1"/>
</dbReference>
<evidence type="ECO:0008006" key="4">
    <source>
        <dbReference type="Google" id="ProtNLM"/>
    </source>
</evidence>
<dbReference type="Proteomes" id="UP000195667">
    <property type="component" value="Unassembled WGS sequence"/>
</dbReference>
<gene>
    <name evidence="2" type="ORF">CRENPOLYSF1_1130004</name>
</gene>
<organism evidence="2 3">
    <name type="scientific">Crenothrix polyspora</name>
    <dbReference type="NCBI Taxonomy" id="360316"/>
    <lineage>
        <taxon>Bacteria</taxon>
        <taxon>Pseudomonadati</taxon>
        <taxon>Pseudomonadota</taxon>
        <taxon>Gammaproteobacteria</taxon>
        <taxon>Methylococcales</taxon>
        <taxon>Crenotrichaceae</taxon>
        <taxon>Crenothrix</taxon>
    </lineage>
</organism>
<protein>
    <recommendedName>
        <fullName evidence="4">DUF2845 domain-containing protein</fullName>
    </recommendedName>
</protein>
<evidence type="ECO:0000256" key="1">
    <source>
        <dbReference type="SAM" id="SignalP"/>
    </source>
</evidence>